<dbReference type="AlphaFoldDB" id="A0A2N9H2S3"/>
<keyword evidence="8" id="KW-0804">Transcription</keyword>
<keyword evidence="6" id="KW-0238">DNA-binding</keyword>
<dbReference type="SMART" id="SM00401">
    <property type="entry name" value="ZnF_GATA"/>
    <property type="match status" value="1"/>
</dbReference>
<keyword evidence="4" id="KW-0862">Zinc</keyword>
<evidence type="ECO:0000256" key="6">
    <source>
        <dbReference type="ARBA" id="ARBA00023125"/>
    </source>
</evidence>
<evidence type="ECO:0000256" key="4">
    <source>
        <dbReference type="ARBA" id="ARBA00022833"/>
    </source>
</evidence>
<dbReference type="InterPro" id="IPR051140">
    <property type="entry name" value="GATA_TF"/>
</dbReference>
<keyword evidence="5" id="KW-0805">Transcription regulation</keyword>
<evidence type="ECO:0000256" key="7">
    <source>
        <dbReference type="ARBA" id="ARBA00023159"/>
    </source>
</evidence>
<dbReference type="EMBL" id="OIVN01003108">
    <property type="protein sequence ID" value="SPD08826.1"/>
    <property type="molecule type" value="Genomic_DNA"/>
</dbReference>
<evidence type="ECO:0000256" key="2">
    <source>
        <dbReference type="ARBA" id="ARBA00022723"/>
    </source>
</evidence>
<keyword evidence="3" id="KW-0863">Zinc-finger</keyword>
<feature type="compositionally biased region" description="Acidic residues" evidence="9">
    <location>
        <begin position="8"/>
        <end position="18"/>
    </location>
</feature>
<sequence>MRRRVLTAEDEGSDDVAELELSGGRARTKRSKAPTTASTSSLEIGKSKPKSKTGGDRGSPEAEGKIRRRTHCSSEKTPQWRTGPMGSKMLCDASGVRYKSDRLVPEY</sequence>
<dbReference type="Gene3D" id="3.30.50.10">
    <property type="entry name" value="Erythroid Transcription Factor GATA-1, subunit A"/>
    <property type="match status" value="1"/>
</dbReference>
<feature type="compositionally biased region" description="Basic and acidic residues" evidence="9">
    <location>
        <begin position="53"/>
        <end position="65"/>
    </location>
</feature>
<reference evidence="11" key="1">
    <citation type="submission" date="2018-02" db="EMBL/GenBank/DDBJ databases">
        <authorList>
            <person name="Cohen D.B."/>
            <person name="Kent A.D."/>
        </authorList>
    </citation>
    <scope>NUCLEOTIDE SEQUENCE</scope>
</reference>
<dbReference type="InterPro" id="IPR013088">
    <property type="entry name" value="Znf_NHR/GATA"/>
</dbReference>
<dbReference type="InterPro" id="IPR000679">
    <property type="entry name" value="Znf_GATA"/>
</dbReference>
<evidence type="ECO:0000256" key="9">
    <source>
        <dbReference type="SAM" id="MobiDB-lite"/>
    </source>
</evidence>
<evidence type="ECO:0000259" key="10">
    <source>
        <dbReference type="SMART" id="SM00401"/>
    </source>
</evidence>
<dbReference type="GO" id="GO:0030154">
    <property type="term" value="P:cell differentiation"/>
    <property type="evidence" value="ECO:0007669"/>
    <property type="project" value="TreeGrafter"/>
</dbReference>
<evidence type="ECO:0000256" key="3">
    <source>
        <dbReference type="ARBA" id="ARBA00022771"/>
    </source>
</evidence>
<keyword evidence="2" id="KW-0479">Metal-binding</keyword>
<comment type="similarity">
    <text evidence="1">Belongs to the type IV zinc-finger family. Class A subfamily.</text>
</comment>
<feature type="compositionally biased region" description="Polar residues" evidence="9">
    <location>
        <begin position="33"/>
        <end position="42"/>
    </location>
</feature>
<feature type="domain" description="GATA-type" evidence="10">
    <location>
        <begin position="63"/>
        <end position="105"/>
    </location>
</feature>
<feature type="region of interest" description="Disordered" evidence="9">
    <location>
        <begin position="1"/>
        <end position="88"/>
    </location>
</feature>
<dbReference type="SUPFAM" id="SSF57716">
    <property type="entry name" value="Glucocorticoid receptor-like (DNA-binding domain)"/>
    <property type="match status" value="1"/>
</dbReference>
<organism evidence="11">
    <name type="scientific">Fagus sylvatica</name>
    <name type="common">Beechnut</name>
    <dbReference type="NCBI Taxonomy" id="28930"/>
    <lineage>
        <taxon>Eukaryota</taxon>
        <taxon>Viridiplantae</taxon>
        <taxon>Streptophyta</taxon>
        <taxon>Embryophyta</taxon>
        <taxon>Tracheophyta</taxon>
        <taxon>Spermatophyta</taxon>
        <taxon>Magnoliopsida</taxon>
        <taxon>eudicotyledons</taxon>
        <taxon>Gunneridae</taxon>
        <taxon>Pentapetalae</taxon>
        <taxon>rosids</taxon>
        <taxon>fabids</taxon>
        <taxon>Fagales</taxon>
        <taxon>Fagaceae</taxon>
        <taxon>Fagus</taxon>
    </lineage>
</organism>
<dbReference type="PANTHER" id="PTHR45658">
    <property type="entry name" value="GATA TRANSCRIPTION FACTOR"/>
    <property type="match status" value="1"/>
</dbReference>
<evidence type="ECO:0000256" key="1">
    <source>
        <dbReference type="ARBA" id="ARBA00005694"/>
    </source>
</evidence>
<accession>A0A2N9H2S3</accession>
<dbReference type="Pfam" id="PF00320">
    <property type="entry name" value="GATA"/>
    <property type="match status" value="1"/>
</dbReference>
<gene>
    <name evidence="11" type="ORF">FSB_LOCUS36708</name>
</gene>
<protein>
    <recommendedName>
        <fullName evidence="10">GATA-type domain-containing protein</fullName>
    </recommendedName>
</protein>
<evidence type="ECO:0000256" key="5">
    <source>
        <dbReference type="ARBA" id="ARBA00023015"/>
    </source>
</evidence>
<dbReference type="PANTHER" id="PTHR45658:SF46">
    <property type="entry name" value="GATA TRANSCRIPTION FACTOR 4"/>
    <property type="match status" value="1"/>
</dbReference>
<dbReference type="GO" id="GO:0008270">
    <property type="term" value="F:zinc ion binding"/>
    <property type="evidence" value="ECO:0007669"/>
    <property type="project" value="UniProtKB-KW"/>
</dbReference>
<evidence type="ECO:0000313" key="11">
    <source>
        <dbReference type="EMBL" id="SPD08826.1"/>
    </source>
</evidence>
<keyword evidence="7" id="KW-0010">Activator</keyword>
<dbReference type="GO" id="GO:0043565">
    <property type="term" value="F:sequence-specific DNA binding"/>
    <property type="evidence" value="ECO:0007669"/>
    <property type="project" value="InterPro"/>
</dbReference>
<evidence type="ECO:0000256" key="8">
    <source>
        <dbReference type="ARBA" id="ARBA00023163"/>
    </source>
</evidence>
<name>A0A2N9H2S3_FAGSY</name>
<dbReference type="GO" id="GO:0005634">
    <property type="term" value="C:nucleus"/>
    <property type="evidence" value="ECO:0007669"/>
    <property type="project" value="TreeGrafter"/>
</dbReference>
<proteinExistence type="inferred from homology"/>
<dbReference type="GO" id="GO:0006355">
    <property type="term" value="P:regulation of DNA-templated transcription"/>
    <property type="evidence" value="ECO:0007669"/>
    <property type="project" value="InterPro"/>
</dbReference>